<evidence type="ECO:0000259" key="8">
    <source>
        <dbReference type="PROSITE" id="PS50048"/>
    </source>
</evidence>
<evidence type="ECO:0000256" key="2">
    <source>
        <dbReference type="ARBA" id="ARBA00022723"/>
    </source>
</evidence>
<feature type="compositionally biased region" description="Low complexity" evidence="7">
    <location>
        <begin position="60"/>
        <end position="74"/>
    </location>
</feature>
<dbReference type="SUPFAM" id="SSF57701">
    <property type="entry name" value="Zn2/Cys6 DNA-binding domain"/>
    <property type="match status" value="1"/>
</dbReference>
<keyword evidence="6" id="KW-0539">Nucleus</keyword>
<accession>A0A2G8RW78</accession>
<dbReference type="GO" id="GO:0000976">
    <property type="term" value="F:transcription cis-regulatory region binding"/>
    <property type="evidence" value="ECO:0007669"/>
    <property type="project" value="TreeGrafter"/>
</dbReference>
<dbReference type="GO" id="GO:0000981">
    <property type="term" value="F:DNA-binding transcription factor activity, RNA polymerase II-specific"/>
    <property type="evidence" value="ECO:0007669"/>
    <property type="project" value="InterPro"/>
</dbReference>
<evidence type="ECO:0000256" key="4">
    <source>
        <dbReference type="ARBA" id="ARBA00023125"/>
    </source>
</evidence>
<dbReference type="GO" id="GO:0008270">
    <property type="term" value="F:zinc ion binding"/>
    <property type="evidence" value="ECO:0007669"/>
    <property type="project" value="InterPro"/>
</dbReference>
<feature type="compositionally biased region" description="Basic residues" evidence="7">
    <location>
        <begin position="80"/>
        <end position="93"/>
    </location>
</feature>
<dbReference type="AlphaFoldDB" id="A0A2G8RW78"/>
<evidence type="ECO:0000256" key="6">
    <source>
        <dbReference type="ARBA" id="ARBA00023242"/>
    </source>
</evidence>
<feature type="compositionally biased region" description="Gly residues" evidence="7">
    <location>
        <begin position="164"/>
        <end position="174"/>
    </location>
</feature>
<feature type="compositionally biased region" description="Low complexity" evidence="7">
    <location>
        <begin position="918"/>
        <end position="932"/>
    </location>
</feature>
<dbReference type="InterPro" id="IPR001138">
    <property type="entry name" value="Zn2Cys6_DnaBD"/>
</dbReference>
<gene>
    <name evidence="9" type="ORF">GSI_11484</name>
</gene>
<comment type="subcellular location">
    <subcellularLocation>
        <location evidence="1">Nucleus</location>
    </subcellularLocation>
</comment>
<protein>
    <submittedName>
        <fullName evidence="9">Transcription factor</fullName>
    </submittedName>
</protein>
<dbReference type="Pfam" id="PF00172">
    <property type="entry name" value="Zn_clus"/>
    <property type="match status" value="1"/>
</dbReference>
<keyword evidence="5" id="KW-0804">Transcription</keyword>
<feature type="domain" description="Zn(2)-C6 fungal-type" evidence="8">
    <location>
        <begin position="198"/>
        <end position="231"/>
    </location>
</feature>
<dbReference type="Gene3D" id="4.10.240.10">
    <property type="entry name" value="Zn(2)-C6 fungal-type DNA-binding domain"/>
    <property type="match status" value="1"/>
</dbReference>
<evidence type="ECO:0000256" key="7">
    <source>
        <dbReference type="SAM" id="MobiDB-lite"/>
    </source>
</evidence>
<keyword evidence="3" id="KW-0805">Transcription regulation</keyword>
<dbReference type="InterPro" id="IPR007219">
    <property type="entry name" value="XnlR_reg_dom"/>
</dbReference>
<dbReference type="Pfam" id="PF04082">
    <property type="entry name" value="Fungal_trans"/>
    <property type="match status" value="1"/>
</dbReference>
<feature type="region of interest" description="Disordered" evidence="7">
    <location>
        <begin position="398"/>
        <end position="422"/>
    </location>
</feature>
<evidence type="ECO:0000256" key="3">
    <source>
        <dbReference type="ARBA" id="ARBA00023015"/>
    </source>
</evidence>
<dbReference type="PANTHER" id="PTHR31845">
    <property type="entry name" value="FINGER DOMAIN PROTEIN, PUTATIVE-RELATED"/>
    <property type="match status" value="1"/>
</dbReference>
<keyword evidence="10" id="KW-1185">Reference proteome</keyword>
<dbReference type="PROSITE" id="PS50048">
    <property type="entry name" value="ZN2_CY6_FUNGAL_2"/>
    <property type="match status" value="1"/>
</dbReference>
<reference evidence="9 10" key="1">
    <citation type="journal article" date="2015" name="Sci. Rep.">
        <title>Chromosome-level genome map provides insights into diverse defense mechanisms in the medicinal fungus Ganoderma sinense.</title>
        <authorList>
            <person name="Zhu Y."/>
            <person name="Xu J."/>
            <person name="Sun C."/>
            <person name="Zhou S."/>
            <person name="Xu H."/>
            <person name="Nelson D.R."/>
            <person name="Qian J."/>
            <person name="Song J."/>
            <person name="Luo H."/>
            <person name="Xiang L."/>
            <person name="Li Y."/>
            <person name="Xu Z."/>
            <person name="Ji A."/>
            <person name="Wang L."/>
            <person name="Lu S."/>
            <person name="Hayward A."/>
            <person name="Sun W."/>
            <person name="Li X."/>
            <person name="Schwartz D.C."/>
            <person name="Wang Y."/>
            <person name="Chen S."/>
        </authorList>
    </citation>
    <scope>NUCLEOTIDE SEQUENCE [LARGE SCALE GENOMIC DNA]</scope>
    <source>
        <strain evidence="9 10">ZZ0214-1</strain>
    </source>
</reference>
<dbReference type="Proteomes" id="UP000230002">
    <property type="component" value="Unassembled WGS sequence"/>
</dbReference>
<dbReference type="SMART" id="SM00906">
    <property type="entry name" value="Fungal_trans"/>
    <property type="match status" value="1"/>
</dbReference>
<keyword evidence="2" id="KW-0479">Metal-binding</keyword>
<evidence type="ECO:0000256" key="5">
    <source>
        <dbReference type="ARBA" id="ARBA00023163"/>
    </source>
</evidence>
<dbReference type="GO" id="GO:0005634">
    <property type="term" value="C:nucleus"/>
    <property type="evidence" value="ECO:0007669"/>
    <property type="project" value="UniProtKB-SubCell"/>
</dbReference>
<dbReference type="PROSITE" id="PS00463">
    <property type="entry name" value="ZN2_CY6_FUNGAL_1"/>
    <property type="match status" value="1"/>
</dbReference>
<proteinExistence type="predicted"/>
<dbReference type="SMART" id="SM00066">
    <property type="entry name" value="GAL4"/>
    <property type="match status" value="1"/>
</dbReference>
<feature type="region of interest" description="Disordered" evidence="7">
    <location>
        <begin position="865"/>
        <end position="932"/>
    </location>
</feature>
<evidence type="ECO:0000256" key="1">
    <source>
        <dbReference type="ARBA" id="ARBA00004123"/>
    </source>
</evidence>
<dbReference type="EMBL" id="AYKW01000045">
    <property type="protein sequence ID" value="PIL25734.1"/>
    <property type="molecule type" value="Genomic_DNA"/>
</dbReference>
<sequence>MYATGYHVPDPLRPIDPRLAGSLPRADPYAPPHNAWQHPAPAQYRDLPPIPTGSGQQRVPSPLSSPSIPSGDSPDAYFAPHHHFHQHPHSHPHHPQDGQWTQMSAHQPHPMPGPYVDNGAYAPQIKAEANNHNPSLDALYAQEHAHGYMPDPSHFSLDPYAQGMPGGMNGGGAPGSSVGPDRNRPRAARQAAAKRTGACARCRRLKMKCTFTNPEDEICSRCNAGGYECVFPGRKPRAPGMRMVLRQQIREKDAMIDNLLSRVNPGPTMATPLTLVPARLPLSSKERTEYRDILSYLERAAQQAGQRVLGDGRARFDISALEDIISEEDSDTDEDMANVAAAAAATANGGAAPPAADGTASPVRGSSVERAVQPVESILEAMAPTGIMATAALQSNRAAASAMPDDSSTDSAHSHESKGVAGESYFLPGPQANLQLRRLIVERQAAPDILLSGLVTPEDVTVLFEIHYKWINPIIPILDENIHSPASVLARCPFLFTVICTVASRYYKEKPHIYGMAIHFAKAAAANAVIDGWKTVEMCQAFALWSVYNPPARRWEEDRAWCYTGIAFRLATELNLSRIPEPFADERQERESHNRTRMWLMCFIMDRCLSIQSGKAWMVQEDATIRNAASWLHNFKYHNQCDGYLASLTELLTIMSRFVGTVNPAFGTSSVESVDDIDFAALYKAYDDELMAWKAVIDERHRGEKKSSDPAIVMEITLIHCVFHYCRLVICCCGMQLMTKNKAMKPNELFAGCLQAATSLVKLMVEDFVPSGFVPYFPELVYVHSAFAAVVLLKCLRPEYNAYLDIQQEERIIELVQRLFTVWTSDKFSLDERHNTQLYAKFLKQLMEPHVARLAMKKRAASVFGGRDAPSPAPPAQGAPASAAYEAGPASAPTPAGSDVSSGTAAFNVKAEHPPVSPTAHSGSSGSASSSPVFPHHIPSAAAAAAASLGVNMENLYATDVDISKEASQLAAAAGLSLPPDMNLEGMSFEQLMAAGSSLGGGLGDALGGMLGGMLGGGAAGAANVGATDWNGMAGDECLAAMMGLGDSTWFLAASPGGS</sequence>
<dbReference type="InterPro" id="IPR051089">
    <property type="entry name" value="prtT"/>
</dbReference>
<feature type="region of interest" description="Disordered" evidence="7">
    <location>
        <begin position="1"/>
        <end position="111"/>
    </location>
</feature>
<feature type="compositionally biased region" description="Low complexity" evidence="7">
    <location>
        <begin position="878"/>
        <end position="898"/>
    </location>
</feature>
<dbReference type="GO" id="GO:0006351">
    <property type="term" value="P:DNA-templated transcription"/>
    <property type="evidence" value="ECO:0007669"/>
    <property type="project" value="InterPro"/>
</dbReference>
<dbReference type="InterPro" id="IPR036864">
    <property type="entry name" value="Zn2-C6_fun-type_DNA-bd_sf"/>
</dbReference>
<dbReference type="CDD" id="cd12148">
    <property type="entry name" value="fungal_TF_MHR"/>
    <property type="match status" value="1"/>
</dbReference>
<dbReference type="STRING" id="1077348.A0A2G8RW78"/>
<keyword evidence="4" id="KW-0238">DNA-binding</keyword>
<feature type="region of interest" description="Disordered" evidence="7">
    <location>
        <begin position="152"/>
        <end position="191"/>
    </location>
</feature>
<evidence type="ECO:0000313" key="9">
    <source>
        <dbReference type="EMBL" id="PIL25734.1"/>
    </source>
</evidence>
<dbReference type="PANTHER" id="PTHR31845:SF19">
    <property type="entry name" value="TRANSCRIPTION FACTOR DOMAIN-CONTAINING PROTEIN"/>
    <property type="match status" value="1"/>
</dbReference>
<name>A0A2G8RW78_9APHY</name>
<evidence type="ECO:0000313" key="10">
    <source>
        <dbReference type="Proteomes" id="UP000230002"/>
    </source>
</evidence>
<dbReference type="CDD" id="cd00067">
    <property type="entry name" value="GAL4"/>
    <property type="match status" value="1"/>
</dbReference>
<comment type="caution">
    <text evidence="9">The sequence shown here is derived from an EMBL/GenBank/DDBJ whole genome shotgun (WGS) entry which is preliminary data.</text>
</comment>
<dbReference type="OrthoDB" id="39175at2759"/>
<organism evidence="9 10">
    <name type="scientific">Ganoderma sinense ZZ0214-1</name>
    <dbReference type="NCBI Taxonomy" id="1077348"/>
    <lineage>
        <taxon>Eukaryota</taxon>
        <taxon>Fungi</taxon>
        <taxon>Dikarya</taxon>
        <taxon>Basidiomycota</taxon>
        <taxon>Agaricomycotina</taxon>
        <taxon>Agaricomycetes</taxon>
        <taxon>Polyporales</taxon>
        <taxon>Polyporaceae</taxon>
        <taxon>Ganoderma</taxon>
    </lineage>
</organism>